<dbReference type="PRINTS" id="PR00778">
    <property type="entry name" value="HTHARSR"/>
</dbReference>
<keyword evidence="1" id="KW-0805">Transcription regulation</keyword>
<dbReference type="SUPFAM" id="SSF46785">
    <property type="entry name" value="Winged helix' DNA-binding domain"/>
    <property type="match status" value="1"/>
</dbReference>
<evidence type="ECO:0000313" key="7">
    <source>
        <dbReference type="Proteomes" id="UP000218598"/>
    </source>
</evidence>
<dbReference type="PANTHER" id="PTHR43132">
    <property type="entry name" value="ARSENICAL RESISTANCE OPERON REPRESSOR ARSR-RELATED"/>
    <property type="match status" value="1"/>
</dbReference>
<dbReference type="EMBL" id="NRGR01000020">
    <property type="protein sequence ID" value="PCC38634.1"/>
    <property type="molecule type" value="Genomic_DNA"/>
</dbReference>
<dbReference type="SMART" id="SM00418">
    <property type="entry name" value="HTH_ARSR"/>
    <property type="match status" value="1"/>
</dbReference>
<dbReference type="InterPro" id="IPR036390">
    <property type="entry name" value="WH_DNA-bd_sf"/>
</dbReference>
<dbReference type="PANTHER" id="PTHR43132:SF6">
    <property type="entry name" value="HTH-TYPE TRANSCRIPTIONAL REPRESSOR CZRA"/>
    <property type="match status" value="1"/>
</dbReference>
<name>A0A2A3YH61_9MICO</name>
<dbReference type="GO" id="GO:0003677">
    <property type="term" value="F:DNA binding"/>
    <property type="evidence" value="ECO:0007669"/>
    <property type="project" value="UniProtKB-KW"/>
</dbReference>
<dbReference type="InterPro" id="IPR011991">
    <property type="entry name" value="ArsR-like_HTH"/>
</dbReference>
<organism evidence="6 7">
    <name type="scientific">Brachybacterium alimentarium</name>
    <dbReference type="NCBI Taxonomy" id="47845"/>
    <lineage>
        <taxon>Bacteria</taxon>
        <taxon>Bacillati</taxon>
        <taxon>Actinomycetota</taxon>
        <taxon>Actinomycetes</taxon>
        <taxon>Micrococcales</taxon>
        <taxon>Dermabacteraceae</taxon>
        <taxon>Brachybacterium</taxon>
    </lineage>
</organism>
<keyword evidence="2" id="KW-0238">DNA-binding</keyword>
<dbReference type="Gene3D" id="1.10.10.10">
    <property type="entry name" value="Winged helix-like DNA-binding domain superfamily/Winged helix DNA-binding domain"/>
    <property type="match status" value="1"/>
</dbReference>
<dbReference type="GeneID" id="95326655"/>
<dbReference type="AlphaFoldDB" id="A0A2A3YH61"/>
<keyword evidence="7" id="KW-1185">Reference proteome</keyword>
<sequence length="160" mass="17464">MNTSSDVREVIASGPLDTHARVEPAAAISAASRLAEHLEEVRGRLPGSSAMADLADVFSLLGDPSRLGLLIALLEEELCVSDLAQVTQHSESSVSHALKLLRAHRIVAVRRAGRRAFYRLDDPHVRLLLELAISHAAHSDMQHPEREPEESRELGEQEAS</sequence>
<protein>
    <recommendedName>
        <fullName evidence="5">HTH arsR-type domain-containing protein</fullName>
    </recommendedName>
</protein>
<evidence type="ECO:0000259" key="5">
    <source>
        <dbReference type="PROSITE" id="PS50987"/>
    </source>
</evidence>
<dbReference type="GO" id="GO:0003700">
    <property type="term" value="F:DNA-binding transcription factor activity"/>
    <property type="evidence" value="ECO:0007669"/>
    <property type="project" value="InterPro"/>
</dbReference>
<gene>
    <name evidence="6" type="ORF">CIK66_11850</name>
</gene>
<evidence type="ECO:0000256" key="4">
    <source>
        <dbReference type="SAM" id="MobiDB-lite"/>
    </source>
</evidence>
<dbReference type="InterPro" id="IPR036388">
    <property type="entry name" value="WH-like_DNA-bd_sf"/>
</dbReference>
<reference evidence="6 7" key="1">
    <citation type="journal article" date="2017" name="Elife">
        <title>Extensive horizontal gene transfer in cheese-associated bacteria.</title>
        <authorList>
            <person name="Bonham K.S."/>
            <person name="Wolfe B.E."/>
            <person name="Dutton R.J."/>
        </authorList>
    </citation>
    <scope>NUCLEOTIDE SEQUENCE [LARGE SCALE GENOMIC DNA]</scope>
    <source>
        <strain evidence="6 7">341_9</strain>
    </source>
</reference>
<dbReference type="InterPro" id="IPR051011">
    <property type="entry name" value="Metal_resp_trans_reg"/>
</dbReference>
<accession>A0A2A3YH61</accession>
<feature type="region of interest" description="Disordered" evidence="4">
    <location>
        <begin position="138"/>
        <end position="160"/>
    </location>
</feature>
<evidence type="ECO:0000256" key="1">
    <source>
        <dbReference type="ARBA" id="ARBA00023015"/>
    </source>
</evidence>
<proteinExistence type="predicted"/>
<dbReference type="PROSITE" id="PS50987">
    <property type="entry name" value="HTH_ARSR_2"/>
    <property type="match status" value="1"/>
</dbReference>
<dbReference type="Pfam" id="PF01022">
    <property type="entry name" value="HTH_5"/>
    <property type="match status" value="1"/>
</dbReference>
<keyword evidence="3" id="KW-0804">Transcription</keyword>
<evidence type="ECO:0000256" key="2">
    <source>
        <dbReference type="ARBA" id="ARBA00023125"/>
    </source>
</evidence>
<feature type="domain" description="HTH arsR-type" evidence="5">
    <location>
        <begin position="46"/>
        <end position="140"/>
    </location>
</feature>
<dbReference type="Proteomes" id="UP000218598">
    <property type="component" value="Unassembled WGS sequence"/>
</dbReference>
<dbReference type="OrthoDB" id="9810923at2"/>
<comment type="caution">
    <text evidence="6">The sequence shown here is derived from an EMBL/GenBank/DDBJ whole genome shotgun (WGS) entry which is preliminary data.</text>
</comment>
<dbReference type="InterPro" id="IPR001845">
    <property type="entry name" value="HTH_ArsR_DNA-bd_dom"/>
</dbReference>
<dbReference type="CDD" id="cd00090">
    <property type="entry name" value="HTH_ARSR"/>
    <property type="match status" value="1"/>
</dbReference>
<dbReference type="NCBIfam" id="NF033788">
    <property type="entry name" value="HTH_metalloreg"/>
    <property type="match status" value="1"/>
</dbReference>
<evidence type="ECO:0000256" key="3">
    <source>
        <dbReference type="ARBA" id="ARBA00023163"/>
    </source>
</evidence>
<dbReference type="RefSeq" id="WP_096164012.1">
    <property type="nucleotide sequence ID" value="NZ_BAAAIQ010000005.1"/>
</dbReference>
<evidence type="ECO:0000313" key="6">
    <source>
        <dbReference type="EMBL" id="PCC38634.1"/>
    </source>
</evidence>